<comment type="caution">
    <text evidence="2">Lacks conserved residue(s) required for the propagation of feature annotation.</text>
</comment>
<dbReference type="AlphaFoldDB" id="A0A2Z6AXW8"/>
<name>A0A2Z6AXW8_9BACT</name>
<evidence type="ECO:0000256" key="1">
    <source>
        <dbReference type="ARBA" id="ARBA00023125"/>
    </source>
</evidence>
<keyword evidence="1 2" id="KW-0238">DNA-binding</keyword>
<dbReference type="GO" id="GO:0006260">
    <property type="term" value="P:DNA replication"/>
    <property type="evidence" value="ECO:0007669"/>
    <property type="project" value="InterPro"/>
</dbReference>
<evidence type="ECO:0000256" key="2">
    <source>
        <dbReference type="HAMAP-Rule" id="MF_00984"/>
    </source>
</evidence>
<dbReference type="KEGG" id="dfl:DFE_1371"/>
<accession>A0A2Z6AXW8</accession>
<comment type="subunit">
    <text evidence="2">Homotetramer.</text>
</comment>
<dbReference type="SUPFAM" id="SSF50249">
    <property type="entry name" value="Nucleic acid-binding proteins"/>
    <property type="match status" value="1"/>
</dbReference>
<dbReference type="GO" id="GO:0009295">
    <property type="term" value="C:nucleoid"/>
    <property type="evidence" value="ECO:0007669"/>
    <property type="project" value="TreeGrafter"/>
</dbReference>
<evidence type="ECO:0000256" key="3">
    <source>
        <dbReference type="PIRNR" id="PIRNR002070"/>
    </source>
</evidence>
<dbReference type="NCBIfam" id="TIGR00621">
    <property type="entry name" value="ssb"/>
    <property type="match status" value="1"/>
</dbReference>
<dbReference type="InterPro" id="IPR011344">
    <property type="entry name" value="ssDNA-bd"/>
</dbReference>
<dbReference type="Proteomes" id="UP000269883">
    <property type="component" value="Chromosome"/>
</dbReference>
<dbReference type="HAMAP" id="MF_00984">
    <property type="entry name" value="SSB"/>
    <property type="match status" value="1"/>
</dbReference>
<dbReference type="PIRSF" id="PIRSF002070">
    <property type="entry name" value="SSB"/>
    <property type="match status" value="1"/>
</dbReference>
<dbReference type="OrthoDB" id="9809878at2"/>
<dbReference type="PANTHER" id="PTHR10302">
    <property type="entry name" value="SINGLE-STRANDED DNA-BINDING PROTEIN"/>
    <property type="match status" value="1"/>
</dbReference>
<evidence type="ECO:0000256" key="4">
    <source>
        <dbReference type="SAM" id="MobiDB-lite"/>
    </source>
</evidence>
<keyword evidence="6" id="KW-1185">Reference proteome</keyword>
<feature type="region of interest" description="Disordered" evidence="4">
    <location>
        <begin position="104"/>
        <end position="164"/>
    </location>
</feature>
<dbReference type="GO" id="GO:0003697">
    <property type="term" value="F:single-stranded DNA binding"/>
    <property type="evidence" value="ECO:0007669"/>
    <property type="project" value="UniProtKB-UniRule"/>
</dbReference>
<dbReference type="Pfam" id="PF00436">
    <property type="entry name" value="SSB"/>
    <property type="match status" value="1"/>
</dbReference>
<protein>
    <recommendedName>
        <fullName evidence="2 3">Single-stranded DNA-binding protein</fullName>
        <shortName evidence="2">SSB</shortName>
    </recommendedName>
</protein>
<dbReference type="EMBL" id="AP017378">
    <property type="protein sequence ID" value="BBD08097.1"/>
    <property type="molecule type" value="Genomic_DNA"/>
</dbReference>
<sequence length="164" mass="18054">MASLNKVMLIGRLGIDPELRYTQNGQPVANFRMATDESYRGQDGNMVERTEWHRVVVFGKQAEPVANYLHKGSMAYVEGGLQTRQWEDQNGATRYTTEIKAQRVQFLDPKGASQGGYDAPRQQAAPQGGGGRPQQQAAPQPQQQDDDLGPAFPSEASGMDDVPF</sequence>
<dbReference type="CDD" id="cd04496">
    <property type="entry name" value="SSB_OBF"/>
    <property type="match status" value="1"/>
</dbReference>
<evidence type="ECO:0000313" key="6">
    <source>
        <dbReference type="Proteomes" id="UP000269883"/>
    </source>
</evidence>
<proteinExistence type="inferred from homology"/>
<gene>
    <name evidence="5" type="ORF">DFE_1371</name>
</gene>
<dbReference type="RefSeq" id="WP_126377915.1">
    <property type="nucleotide sequence ID" value="NZ_AP017378.1"/>
</dbReference>
<evidence type="ECO:0000313" key="5">
    <source>
        <dbReference type="EMBL" id="BBD08097.1"/>
    </source>
</evidence>
<dbReference type="InterPro" id="IPR000424">
    <property type="entry name" value="Primosome_PriB/ssb"/>
</dbReference>
<reference evidence="5 6" key="1">
    <citation type="journal article" date="2018" name="Sci. Adv.">
        <title>Multi-heme cytochromes provide a pathway for survival in energy-limited environments.</title>
        <authorList>
            <person name="Deng X."/>
            <person name="Dohmae N."/>
            <person name="Nealson K.H."/>
            <person name="Hashimoto K."/>
            <person name="Okamoto A."/>
        </authorList>
    </citation>
    <scope>NUCLEOTIDE SEQUENCE [LARGE SCALE GENOMIC DNA]</scope>
    <source>
        <strain evidence="5 6">IS5</strain>
    </source>
</reference>
<dbReference type="PANTHER" id="PTHR10302:SF27">
    <property type="entry name" value="SINGLE-STRANDED DNA-BINDING PROTEIN"/>
    <property type="match status" value="1"/>
</dbReference>
<feature type="compositionally biased region" description="Low complexity" evidence="4">
    <location>
        <begin position="133"/>
        <end position="143"/>
    </location>
</feature>
<feature type="DNA-binding region" evidence="2">
    <location>
        <begin position="52"/>
        <end position="58"/>
    </location>
</feature>
<dbReference type="PROSITE" id="PS50935">
    <property type="entry name" value="SSB"/>
    <property type="match status" value="1"/>
</dbReference>
<dbReference type="Gene3D" id="2.40.50.140">
    <property type="entry name" value="Nucleic acid-binding proteins"/>
    <property type="match status" value="1"/>
</dbReference>
<organism evidence="5 6">
    <name type="scientific">Desulfovibrio ferrophilus</name>
    <dbReference type="NCBI Taxonomy" id="241368"/>
    <lineage>
        <taxon>Bacteria</taxon>
        <taxon>Pseudomonadati</taxon>
        <taxon>Thermodesulfobacteriota</taxon>
        <taxon>Desulfovibrionia</taxon>
        <taxon>Desulfovibrionales</taxon>
        <taxon>Desulfovibrionaceae</taxon>
        <taxon>Desulfovibrio</taxon>
    </lineage>
</organism>
<dbReference type="InterPro" id="IPR012340">
    <property type="entry name" value="NA-bd_OB-fold"/>
</dbReference>